<evidence type="ECO:0000313" key="3">
    <source>
        <dbReference type="Proteomes" id="UP001150259"/>
    </source>
</evidence>
<name>A0ABT5GMU8_9MICO</name>
<feature type="transmembrane region" description="Helical" evidence="1">
    <location>
        <begin position="21"/>
        <end position="37"/>
    </location>
</feature>
<comment type="caution">
    <text evidence="2">The sequence shown here is derived from an EMBL/GenBank/DDBJ whole genome shotgun (WGS) entry which is preliminary data.</text>
</comment>
<evidence type="ECO:0000313" key="2">
    <source>
        <dbReference type="EMBL" id="MDC5698986.1"/>
    </source>
</evidence>
<keyword evidence="1" id="KW-0472">Membrane</keyword>
<evidence type="ECO:0000256" key="1">
    <source>
        <dbReference type="SAM" id="Phobius"/>
    </source>
</evidence>
<dbReference type="Proteomes" id="UP001150259">
    <property type="component" value="Unassembled WGS sequence"/>
</dbReference>
<proteinExistence type="predicted"/>
<organism evidence="2 3">
    <name type="scientific">Intrasporangium calvum</name>
    <dbReference type="NCBI Taxonomy" id="53358"/>
    <lineage>
        <taxon>Bacteria</taxon>
        <taxon>Bacillati</taxon>
        <taxon>Actinomycetota</taxon>
        <taxon>Actinomycetes</taxon>
        <taxon>Micrococcales</taxon>
        <taxon>Intrasporangiaceae</taxon>
        <taxon>Intrasporangium</taxon>
    </lineage>
</organism>
<reference evidence="2 3" key="1">
    <citation type="submission" date="2022-11" db="EMBL/GenBank/DDBJ databases">
        <title>Anaerobic phenanthrene biodegradation by a DNRA strain PheN6.</title>
        <authorList>
            <person name="Zhang Z."/>
        </authorList>
    </citation>
    <scope>NUCLEOTIDE SEQUENCE [LARGE SCALE GENOMIC DNA]</scope>
    <source>
        <strain evidence="2 3">PheN6</strain>
    </source>
</reference>
<sequence>MGWIDIVEGAPELLSRHWKRALGWALIFGFLLFPNAARDLMGWYVREKTQDLVDVLMPLLQQPSRVP</sequence>
<keyword evidence="1" id="KW-0812">Transmembrane</keyword>
<keyword evidence="1" id="KW-1133">Transmembrane helix</keyword>
<accession>A0ABT5GMU8</accession>
<gene>
    <name evidence="2" type="ORF">OO014_17170</name>
</gene>
<dbReference type="RefSeq" id="WP_272463544.1">
    <property type="nucleotide sequence ID" value="NZ_JAPFQL010000098.1"/>
</dbReference>
<keyword evidence="3" id="KW-1185">Reference proteome</keyword>
<dbReference type="EMBL" id="JAPFQL010000098">
    <property type="protein sequence ID" value="MDC5698986.1"/>
    <property type="molecule type" value="Genomic_DNA"/>
</dbReference>
<protein>
    <submittedName>
        <fullName evidence="2">Uncharacterized protein</fullName>
    </submittedName>
</protein>